<evidence type="ECO:0000256" key="2">
    <source>
        <dbReference type="SAM" id="Phobius"/>
    </source>
</evidence>
<feature type="region of interest" description="Disordered" evidence="1">
    <location>
        <begin position="435"/>
        <end position="457"/>
    </location>
</feature>
<dbReference type="OMA" id="WLPLWFY"/>
<proteinExistence type="predicted"/>
<gene>
    <name evidence="3" type="ORF">GLAREA_10027</name>
</gene>
<dbReference type="AlphaFoldDB" id="S3E7P1"/>
<keyword evidence="2" id="KW-0472">Membrane</keyword>
<dbReference type="RefSeq" id="XP_008078268.1">
    <property type="nucleotide sequence ID" value="XM_008080077.1"/>
</dbReference>
<dbReference type="Proteomes" id="UP000016922">
    <property type="component" value="Unassembled WGS sequence"/>
</dbReference>
<dbReference type="InterPro" id="IPR018830">
    <property type="entry name" value="DUF2434"/>
</dbReference>
<feature type="region of interest" description="Disordered" evidence="1">
    <location>
        <begin position="474"/>
        <end position="537"/>
    </location>
</feature>
<evidence type="ECO:0000256" key="1">
    <source>
        <dbReference type="SAM" id="MobiDB-lite"/>
    </source>
</evidence>
<dbReference type="OrthoDB" id="5308502at2759"/>
<dbReference type="EMBL" id="KE145356">
    <property type="protein sequence ID" value="EPE34333.1"/>
    <property type="molecule type" value="Genomic_DNA"/>
</dbReference>
<evidence type="ECO:0000313" key="4">
    <source>
        <dbReference type="Proteomes" id="UP000016922"/>
    </source>
</evidence>
<dbReference type="Pfam" id="PF10361">
    <property type="entry name" value="DUF2434"/>
    <property type="match status" value="1"/>
</dbReference>
<organism evidence="3 4">
    <name type="scientific">Glarea lozoyensis (strain ATCC 20868 / MF5171)</name>
    <dbReference type="NCBI Taxonomy" id="1116229"/>
    <lineage>
        <taxon>Eukaryota</taxon>
        <taxon>Fungi</taxon>
        <taxon>Dikarya</taxon>
        <taxon>Ascomycota</taxon>
        <taxon>Pezizomycotina</taxon>
        <taxon>Leotiomycetes</taxon>
        <taxon>Helotiales</taxon>
        <taxon>Helotiaceae</taxon>
        <taxon>Glarea</taxon>
    </lineage>
</organism>
<feature type="transmembrane region" description="Helical" evidence="2">
    <location>
        <begin position="161"/>
        <end position="180"/>
    </location>
</feature>
<accession>S3E7P1</accession>
<dbReference type="GeneID" id="19469074"/>
<feature type="compositionally biased region" description="Polar residues" evidence="1">
    <location>
        <begin position="512"/>
        <end position="537"/>
    </location>
</feature>
<sequence>MGTFVNARELLAFAAGDNSSDTLIAGRHWNLTTLNHWNYTYYSNGTFSNGSRCYLVFEPYTPYLLQNGTFLNDTSCYSAIRSIGPRAGGSLGFGCFFLLSIVFTFINLRKHGRLFLPLEKRFRAVGRRWQWYWMLVAAAFGAISGITSIDVDRYYLPELPIVLTNFFWFLMLPTTMAVVWESVRHWGSWQERQAVDPNPFAMRQDDRRSKVEFYLPLAFYLFAWLNIFMVIPRSWSAIEKQRDPEQARLNAESVATDTRFKAAAFLLFCGWLTTAFSLHHSITHYKPRNRGMFNRTFGFLKYTPTKFLLTLLLSLVMVGYEAAIAFDFSISPLNIDPNLPIVFFVGWLPIALIFLVYEIAGYVDYNEDRELIRQRRIRGAEADNEIGITKKPHWWSRLHGNNQAINVHDAIARNVNEIGGGRATHMNLESSIEMGNMPSSKSKEPMSTDITGSKAKPEGPEAIRLAASLLFPVQNESSQSSDRFTDEPIADRGRNMTELRLSQENDPRGPISNRSQSTNSGTTLVANPQQIRSMLDV</sequence>
<name>S3E7P1_GLAL2</name>
<feature type="transmembrane region" description="Helical" evidence="2">
    <location>
        <begin position="87"/>
        <end position="108"/>
    </location>
</feature>
<feature type="transmembrane region" description="Helical" evidence="2">
    <location>
        <begin position="129"/>
        <end position="149"/>
    </location>
</feature>
<feature type="transmembrane region" description="Helical" evidence="2">
    <location>
        <begin position="213"/>
        <end position="231"/>
    </location>
</feature>
<dbReference type="KEGG" id="glz:GLAREA_10027"/>
<dbReference type="HOGENOM" id="CLU_033097_0_0_1"/>
<feature type="transmembrane region" description="Helical" evidence="2">
    <location>
        <begin position="306"/>
        <end position="326"/>
    </location>
</feature>
<protein>
    <submittedName>
        <fullName evidence="3">Uncharacterized protein</fullName>
    </submittedName>
</protein>
<feature type="transmembrane region" description="Helical" evidence="2">
    <location>
        <begin position="262"/>
        <end position="285"/>
    </location>
</feature>
<reference evidence="3 4" key="1">
    <citation type="journal article" date="2013" name="BMC Genomics">
        <title>Genomics-driven discovery of the pneumocandin biosynthetic gene cluster in the fungus Glarea lozoyensis.</title>
        <authorList>
            <person name="Chen L."/>
            <person name="Yue Q."/>
            <person name="Zhang X."/>
            <person name="Xiang M."/>
            <person name="Wang C."/>
            <person name="Li S."/>
            <person name="Che Y."/>
            <person name="Ortiz-Lopez F.J."/>
            <person name="Bills G.F."/>
            <person name="Liu X."/>
            <person name="An Z."/>
        </authorList>
    </citation>
    <scope>NUCLEOTIDE SEQUENCE [LARGE SCALE GENOMIC DNA]</scope>
    <source>
        <strain evidence="4">ATCC 20868 / MF5171</strain>
    </source>
</reference>
<keyword evidence="2" id="KW-0812">Transmembrane</keyword>
<dbReference type="eggNOG" id="ENOG502QWQE">
    <property type="taxonomic scope" value="Eukaryota"/>
</dbReference>
<keyword evidence="2" id="KW-1133">Transmembrane helix</keyword>
<feature type="transmembrane region" description="Helical" evidence="2">
    <location>
        <begin position="341"/>
        <end position="365"/>
    </location>
</feature>
<feature type="compositionally biased region" description="Basic and acidic residues" evidence="1">
    <location>
        <begin position="483"/>
        <end position="507"/>
    </location>
</feature>
<keyword evidence="4" id="KW-1185">Reference proteome</keyword>
<evidence type="ECO:0000313" key="3">
    <source>
        <dbReference type="EMBL" id="EPE34333.1"/>
    </source>
</evidence>